<evidence type="ECO:0000313" key="1">
    <source>
        <dbReference type="EMBL" id="ACK67131.1"/>
    </source>
</evidence>
<dbReference type="eggNOG" id="COG1378">
    <property type="taxonomic scope" value="Bacteria"/>
</dbReference>
<dbReference type="InterPro" id="IPR036388">
    <property type="entry name" value="WH-like_DNA-bd_sf"/>
</dbReference>
<reference evidence="2" key="1">
    <citation type="journal article" date="2011" name="MBio">
        <title>Novel metabolic attributes of the genus Cyanothece, comprising a group of unicellular nitrogen-fixing Cyanobacteria.</title>
        <authorList>
            <person name="Bandyopadhyay A."/>
            <person name="Elvitigala T."/>
            <person name="Welsh E."/>
            <person name="Stockel J."/>
            <person name="Liberton M."/>
            <person name="Min H."/>
            <person name="Sherman L.A."/>
            <person name="Pakrasi H.B."/>
        </authorList>
    </citation>
    <scope>NUCLEOTIDE SEQUENCE [LARGE SCALE GENOMIC DNA]</scope>
    <source>
        <strain evidence="2">PCC 8801</strain>
    </source>
</reference>
<dbReference type="InterPro" id="IPR036390">
    <property type="entry name" value="WH_DNA-bd_sf"/>
</dbReference>
<gene>
    <name evidence="1" type="ordered locus">PCC8801_3151</name>
</gene>
<evidence type="ECO:0008006" key="3">
    <source>
        <dbReference type="Google" id="ProtNLM"/>
    </source>
</evidence>
<dbReference type="OrthoDB" id="491020at2"/>
<sequence length="128" mass="14938">MTTPTELPQRMIFVHSDLDLYGLDPYEFRLYAHIARRGKCYSSLKTLAKICNMSVRRAQYGLKALESFGLIQKEIRRGKTDIYQLTPRNQWKTPEKIEELEAERKKVKETLAAKFASSKQIKINQIES</sequence>
<dbReference type="KEGG" id="cyp:PCC8801_3151"/>
<proteinExistence type="predicted"/>
<dbReference type="Pfam" id="PF13730">
    <property type="entry name" value="HTH_36"/>
    <property type="match status" value="1"/>
</dbReference>
<dbReference type="Proteomes" id="UP000008204">
    <property type="component" value="Chromosome"/>
</dbReference>
<organism evidence="1 2">
    <name type="scientific">Rippkaea orientalis (strain PCC 8801 / RF-1)</name>
    <name type="common">Cyanothece sp. (strain PCC 8801)</name>
    <dbReference type="NCBI Taxonomy" id="41431"/>
    <lineage>
        <taxon>Bacteria</taxon>
        <taxon>Bacillati</taxon>
        <taxon>Cyanobacteriota</taxon>
        <taxon>Cyanophyceae</taxon>
        <taxon>Oscillatoriophycideae</taxon>
        <taxon>Chroococcales</taxon>
        <taxon>Aphanothecaceae</taxon>
        <taxon>Rippkaea</taxon>
        <taxon>Rippkaea orientalis</taxon>
    </lineage>
</organism>
<name>B7JXE3_RIPO1</name>
<accession>B7JXE3</accession>
<dbReference type="RefSeq" id="WP_012596392.1">
    <property type="nucleotide sequence ID" value="NC_011726.1"/>
</dbReference>
<dbReference type="SUPFAM" id="SSF46785">
    <property type="entry name" value="Winged helix' DNA-binding domain"/>
    <property type="match status" value="1"/>
</dbReference>
<keyword evidence="2" id="KW-1185">Reference proteome</keyword>
<dbReference type="Gene3D" id="1.10.10.10">
    <property type="entry name" value="Winged helix-like DNA-binding domain superfamily/Winged helix DNA-binding domain"/>
    <property type="match status" value="1"/>
</dbReference>
<protein>
    <recommendedName>
        <fullName evidence="3">Helix-turn-helix domain-containing protein</fullName>
    </recommendedName>
</protein>
<dbReference type="EMBL" id="CP001287">
    <property type="protein sequence ID" value="ACK67131.1"/>
    <property type="molecule type" value="Genomic_DNA"/>
</dbReference>
<dbReference type="AlphaFoldDB" id="B7JXE3"/>
<evidence type="ECO:0000313" key="2">
    <source>
        <dbReference type="Proteomes" id="UP000008204"/>
    </source>
</evidence>
<dbReference type="HOGENOM" id="CLU_1955941_0_0_3"/>